<keyword evidence="2" id="KW-0812">Transmembrane</keyword>
<evidence type="ECO:0000256" key="1">
    <source>
        <dbReference type="SAM" id="MobiDB-lite"/>
    </source>
</evidence>
<organism evidence="3 4">
    <name type="scientific">Trichophyton verrucosum (strain HKI 0517)</name>
    <dbReference type="NCBI Taxonomy" id="663202"/>
    <lineage>
        <taxon>Eukaryota</taxon>
        <taxon>Fungi</taxon>
        <taxon>Dikarya</taxon>
        <taxon>Ascomycota</taxon>
        <taxon>Pezizomycotina</taxon>
        <taxon>Eurotiomycetes</taxon>
        <taxon>Eurotiomycetidae</taxon>
        <taxon>Onygenales</taxon>
        <taxon>Arthrodermataceae</taxon>
        <taxon>Trichophyton</taxon>
    </lineage>
</organism>
<dbReference type="Proteomes" id="UP000008383">
    <property type="component" value="Unassembled WGS sequence"/>
</dbReference>
<accession>D4DGB2</accession>
<name>D4DGB2_TRIVH</name>
<feature type="compositionally biased region" description="Polar residues" evidence="1">
    <location>
        <begin position="23"/>
        <end position="38"/>
    </location>
</feature>
<keyword evidence="4" id="KW-1185">Reference proteome</keyword>
<evidence type="ECO:0000256" key="2">
    <source>
        <dbReference type="SAM" id="Phobius"/>
    </source>
</evidence>
<dbReference type="KEGG" id="tve:TRV_06216"/>
<evidence type="ECO:0000313" key="4">
    <source>
        <dbReference type="Proteomes" id="UP000008383"/>
    </source>
</evidence>
<dbReference type="RefSeq" id="XP_003019733.1">
    <property type="nucleotide sequence ID" value="XM_003019687.1"/>
</dbReference>
<sequence>MTGQQAAGPFILPAVRRRRRSNGKTSAQESRNKSWQRQDSPDQQRRNLRLLFIIQPQWGLFYLPLFASSCFFFFFFFLPFFFAAAAAAALSPARENKMTVFLSLPRSPPPSPLDQSCMAEHGNGHGPSDCLRPVSRKEKKRKEKKKNRKASQCGLSPVISRARVHSIQAIFGYKDDIYTPYIRVNRVEGVYGAQHSSRGLLGSKLPVTASFGLPWKIARLRAER</sequence>
<comment type="caution">
    <text evidence="3">The sequence shown here is derived from an EMBL/GenBank/DDBJ whole genome shotgun (WGS) entry which is preliminary data.</text>
</comment>
<proteinExistence type="predicted"/>
<feature type="transmembrane region" description="Helical" evidence="2">
    <location>
        <begin position="71"/>
        <end position="90"/>
    </location>
</feature>
<dbReference type="HOGENOM" id="CLU_1235820_0_0_1"/>
<keyword evidence="2" id="KW-1133">Transmembrane helix</keyword>
<keyword evidence="2" id="KW-0472">Membrane</keyword>
<gene>
    <name evidence="3" type="ORF">TRV_06216</name>
</gene>
<protein>
    <submittedName>
        <fullName evidence="3">Uncharacterized protein</fullName>
    </submittedName>
</protein>
<feature type="region of interest" description="Disordered" evidence="1">
    <location>
        <begin position="1"/>
        <end position="41"/>
    </location>
</feature>
<dbReference type="GeneID" id="9583653"/>
<reference evidence="4" key="1">
    <citation type="journal article" date="2011" name="Genome Biol.">
        <title>Comparative and functional genomics provide insights into the pathogenicity of dermatophytic fungi.</title>
        <authorList>
            <person name="Burmester A."/>
            <person name="Shelest E."/>
            <person name="Gloeckner G."/>
            <person name="Heddergott C."/>
            <person name="Schindler S."/>
            <person name="Staib P."/>
            <person name="Heidel A."/>
            <person name="Felder M."/>
            <person name="Petzold A."/>
            <person name="Szafranski K."/>
            <person name="Feuermann M."/>
            <person name="Pedruzzi I."/>
            <person name="Priebe S."/>
            <person name="Groth M."/>
            <person name="Winkler R."/>
            <person name="Li W."/>
            <person name="Kniemeyer O."/>
            <person name="Schroeckh V."/>
            <person name="Hertweck C."/>
            <person name="Hube B."/>
            <person name="White T.C."/>
            <person name="Platzer M."/>
            <person name="Guthke R."/>
            <person name="Heitman J."/>
            <person name="Woestemeyer J."/>
            <person name="Zipfel P.F."/>
            <person name="Monod M."/>
            <person name="Brakhage A.A."/>
        </authorList>
    </citation>
    <scope>NUCLEOTIDE SEQUENCE [LARGE SCALE GENOMIC DNA]</scope>
    <source>
        <strain evidence="4">HKI 0517</strain>
    </source>
</reference>
<evidence type="ECO:0000313" key="3">
    <source>
        <dbReference type="EMBL" id="EFE39109.1"/>
    </source>
</evidence>
<dbReference type="EMBL" id="ACYE01000350">
    <property type="protein sequence ID" value="EFE39109.1"/>
    <property type="molecule type" value="Genomic_DNA"/>
</dbReference>
<feature type="region of interest" description="Disordered" evidence="1">
    <location>
        <begin position="111"/>
        <end position="152"/>
    </location>
</feature>
<dbReference type="AlphaFoldDB" id="D4DGB2"/>
<feature type="compositionally biased region" description="Basic residues" evidence="1">
    <location>
        <begin position="137"/>
        <end position="149"/>
    </location>
</feature>